<evidence type="ECO:0000313" key="4">
    <source>
        <dbReference type="Proteomes" id="UP000321424"/>
    </source>
</evidence>
<keyword evidence="4" id="KW-1185">Reference proteome</keyword>
<sequence>MSLSRRAAIGVGIAGTAAALSSTSAAGQPNPLPLPATPLADKATALIDRTLTPALRNHSVRGFFFARAVADRHGLRPGADYDEETMYLICVLHDVGLAETPSSEQRFEIDGADQAALFLEANGVTDTRVDTIWDAIATHTTGFTDSPVYRRRRPAESWLAVAGIGIDVAGSPTDLPPGYADQVHAAYPRLGGTRVLTETIEAQALADPRKAPPASLAGEILRLRHPEIAQLSWDDIVASSGWHD</sequence>
<feature type="chain" id="PRO_5021952348" description="HD domain-containing protein" evidence="1">
    <location>
        <begin position="27"/>
        <end position="244"/>
    </location>
</feature>
<dbReference type="Gene3D" id="1.10.3210.10">
    <property type="entry name" value="Hypothetical protein af1432"/>
    <property type="match status" value="1"/>
</dbReference>
<dbReference type="InterPro" id="IPR006674">
    <property type="entry name" value="HD_domain"/>
</dbReference>
<dbReference type="EMBL" id="BJXA01000057">
    <property type="protein sequence ID" value="GEM41799.1"/>
    <property type="molecule type" value="Genomic_DNA"/>
</dbReference>
<evidence type="ECO:0000256" key="1">
    <source>
        <dbReference type="SAM" id="SignalP"/>
    </source>
</evidence>
<dbReference type="SUPFAM" id="SSF109604">
    <property type="entry name" value="HD-domain/PDEase-like"/>
    <property type="match status" value="1"/>
</dbReference>
<evidence type="ECO:0000259" key="2">
    <source>
        <dbReference type="Pfam" id="PF01966"/>
    </source>
</evidence>
<organism evidence="3 4">
    <name type="scientific">Nocardia ninae NBRC 108245</name>
    <dbReference type="NCBI Taxonomy" id="1210091"/>
    <lineage>
        <taxon>Bacteria</taxon>
        <taxon>Bacillati</taxon>
        <taxon>Actinomycetota</taxon>
        <taxon>Actinomycetes</taxon>
        <taxon>Mycobacteriales</taxon>
        <taxon>Nocardiaceae</taxon>
        <taxon>Nocardia</taxon>
    </lineage>
</organism>
<dbReference type="Proteomes" id="UP000321424">
    <property type="component" value="Unassembled WGS sequence"/>
</dbReference>
<evidence type="ECO:0000313" key="3">
    <source>
        <dbReference type="EMBL" id="GEM41799.1"/>
    </source>
</evidence>
<protein>
    <recommendedName>
        <fullName evidence="2">HD domain-containing protein</fullName>
    </recommendedName>
</protein>
<dbReference type="OrthoDB" id="8478129at2"/>
<gene>
    <name evidence="3" type="ORF">NN4_63180</name>
</gene>
<proteinExistence type="predicted"/>
<dbReference type="AlphaFoldDB" id="A0A511MMF4"/>
<accession>A0A511MMF4</accession>
<dbReference type="Pfam" id="PF01966">
    <property type="entry name" value="HD"/>
    <property type="match status" value="1"/>
</dbReference>
<reference evidence="3 4" key="1">
    <citation type="submission" date="2019-07" db="EMBL/GenBank/DDBJ databases">
        <title>Whole genome shotgun sequence of Nocardia ninae NBRC 108245.</title>
        <authorList>
            <person name="Hosoyama A."/>
            <person name="Uohara A."/>
            <person name="Ohji S."/>
            <person name="Ichikawa N."/>
        </authorList>
    </citation>
    <scope>NUCLEOTIDE SEQUENCE [LARGE SCALE GENOMIC DNA]</scope>
    <source>
        <strain evidence="3 4">NBRC 108245</strain>
    </source>
</reference>
<dbReference type="PANTHER" id="PTHR35569">
    <property type="entry name" value="CYANAMIDE HYDRATASE DDI2-RELATED"/>
    <property type="match status" value="1"/>
</dbReference>
<dbReference type="RefSeq" id="WP_147138947.1">
    <property type="nucleotide sequence ID" value="NZ_BJXA01000057.1"/>
</dbReference>
<dbReference type="PANTHER" id="PTHR35569:SF1">
    <property type="entry name" value="CYANAMIDE HYDRATASE DDI2-RELATED"/>
    <property type="match status" value="1"/>
</dbReference>
<name>A0A511MMF4_9NOCA</name>
<feature type="signal peptide" evidence="1">
    <location>
        <begin position="1"/>
        <end position="26"/>
    </location>
</feature>
<keyword evidence="1" id="KW-0732">Signal</keyword>
<comment type="caution">
    <text evidence="3">The sequence shown here is derived from an EMBL/GenBank/DDBJ whole genome shotgun (WGS) entry which is preliminary data.</text>
</comment>
<feature type="domain" description="HD" evidence="2">
    <location>
        <begin position="57"/>
        <end position="144"/>
    </location>
</feature>